<accession>A0A831UEU3</accession>
<dbReference type="InterPro" id="IPR000700">
    <property type="entry name" value="PAS-assoc_C"/>
</dbReference>
<dbReference type="EC" id="2.7.13.3" evidence="2"/>
<evidence type="ECO:0000313" key="10">
    <source>
        <dbReference type="EMBL" id="HEN43566.1"/>
    </source>
</evidence>
<dbReference type="GO" id="GO:0030295">
    <property type="term" value="F:protein kinase activator activity"/>
    <property type="evidence" value="ECO:0007669"/>
    <property type="project" value="TreeGrafter"/>
</dbReference>
<dbReference type="InterPro" id="IPR050351">
    <property type="entry name" value="BphY/WalK/GraS-like"/>
</dbReference>
<feature type="domain" description="Histidine kinase" evidence="8">
    <location>
        <begin position="446"/>
        <end position="656"/>
    </location>
</feature>
<dbReference type="PANTHER" id="PTHR42878">
    <property type="entry name" value="TWO-COMPONENT HISTIDINE KINASE"/>
    <property type="match status" value="1"/>
</dbReference>
<sequence>MAPLTSPFSPHEKVRRITVYAVAAAVAWSALLLLSYWFQEAAIVKGVRQRAIAEARTAYEKDILYRRWAARHGGVYVPVTGETPPNPNLAHLPERDIVTPSGRRLTLVNPAYMTRQVFDAARKFDGPQGHITSLAPLHPANAPDEWEARALKSFENGVREVTGVAPLNGKPHMRLIRPMLMEESCLLCHRQQGYKTGDLRGGISVAIPLDRLLAAQEEEIRQLGIWHGALWVFGLAAIGWGRHRIGRDTRALIRQEHLLHEKNEELVMTEEELRQQLDEYHRAQDELLEEKEKLDTVMACMGDGLAIIGTDFRILYQNRALRQVFGTAGGSPCHTVYRHRPEPCPDCPVAAAFREGGIHTRQVALEVNGRETWFETTASPFHDALGRIVGSVQIFRNIDDRRRHQREIEILNATLEQRVQERTADLEMSNRALAAANREMESFSYSVSHDLRAPLRHINGFSQALCEEYGDLLDGPGKEYLTRICAASDRMATLIDDLLELSRVTRAELRRDAVDLSRLCRGIAATLRESAPERDVTFVIADGAVAQGDPLLLLQALENLLGNAWKYTSKTVGARIEFGVSAAGGTTTYFVRDNGVGFDMAYADKLFGPFQRLHGAEFEGTGIGLATVQRIIQRHGGTIRAEGAVGEGAAFYFTLP</sequence>
<dbReference type="PRINTS" id="PR00344">
    <property type="entry name" value="BCTRLSENSOR"/>
</dbReference>
<evidence type="ECO:0000256" key="1">
    <source>
        <dbReference type="ARBA" id="ARBA00000085"/>
    </source>
</evidence>
<feature type="domain" description="PAC" evidence="9">
    <location>
        <begin position="356"/>
        <end position="410"/>
    </location>
</feature>
<protein>
    <recommendedName>
        <fullName evidence="2">histidine kinase</fullName>
        <ecNumber evidence="2">2.7.13.3</ecNumber>
    </recommendedName>
</protein>
<proteinExistence type="predicted"/>
<evidence type="ECO:0000256" key="6">
    <source>
        <dbReference type="SAM" id="Coils"/>
    </source>
</evidence>
<dbReference type="SUPFAM" id="SSF55874">
    <property type="entry name" value="ATPase domain of HSP90 chaperone/DNA topoisomerase II/histidine kinase"/>
    <property type="match status" value="1"/>
</dbReference>
<dbReference type="FunFam" id="3.30.565.10:FF:000006">
    <property type="entry name" value="Sensor histidine kinase WalK"/>
    <property type="match status" value="1"/>
</dbReference>
<evidence type="ECO:0000256" key="2">
    <source>
        <dbReference type="ARBA" id="ARBA00012438"/>
    </source>
</evidence>
<dbReference type="SMART" id="SM00388">
    <property type="entry name" value="HisKA"/>
    <property type="match status" value="1"/>
</dbReference>
<dbReference type="Gene3D" id="3.30.450.20">
    <property type="entry name" value="PAS domain"/>
    <property type="match status" value="1"/>
</dbReference>
<keyword evidence="6" id="KW-0175">Coiled coil</keyword>
<keyword evidence="3" id="KW-0597">Phosphoprotein</keyword>
<evidence type="ECO:0000256" key="4">
    <source>
        <dbReference type="ARBA" id="ARBA00022679"/>
    </source>
</evidence>
<name>A0A831UEU3_GEOME</name>
<dbReference type="InterPro" id="IPR036890">
    <property type="entry name" value="HATPase_C_sf"/>
</dbReference>
<dbReference type="Gene3D" id="3.30.565.10">
    <property type="entry name" value="Histidine kinase-like ATPase, C-terminal domain"/>
    <property type="match status" value="1"/>
</dbReference>
<dbReference type="GO" id="GO:0000155">
    <property type="term" value="F:phosphorelay sensor kinase activity"/>
    <property type="evidence" value="ECO:0007669"/>
    <property type="project" value="InterPro"/>
</dbReference>
<dbReference type="CDD" id="cd00082">
    <property type="entry name" value="HisKA"/>
    <property type="match status" value="1"/>
</dbReference>
<dbReference type="Pfam" id="PF02518">
    <property type="entry name" value="HATPase_c"/>
    <property type="match status" value="1"/>
</dbReference>
<dbReference type="InterPro" id="IPR003594">
    <property type="entry name" value="HATPase_dom"/>
</dbReference>
<dbReference type="SUPFAM" id="SSF47384">
    <property type="entry name" value="Homodimeric domain of signal transducing histidine kinase"/>
    <property type="match status" value="1"/>
</dbReference>
<dbReference type="FunFam" id="1.10.287.130:FF:000070">
    <property type="entry name" value="Histidine kinase sensor protein"/>
    <property type="match status" value="1"/>
</dbReference>
<dbReference type="InterPro" id="IPR036097">
    <property type="entry name" value="HisK_dim/P_sf"/>
</dbReference>
<comment type="caution">
    <text evidence="10">The sequence shown here is derived from an EMBL/GenBank/DDBJ whole genome shotgun (WGS) entry which is preliminary data.</text>
</comment>
<dbReference type="SUPFAM" id="SSF55785">
    <property type="entry name" value="PYP-like sensor domain (PAS domain)"/>
    <property type="match status" value="1"/>
</dbReference>
<dbReference type="Pfam" id="PF08448">
    <property type="entry name" value="PAS_4"/>
    <property type="match status" value="1"/>
</dbReference>
<evidence type="ECO:0000256" key="7">
    <source>
        <dbReference type="SAM" id="Phobius"/>
    </source>
</evidence>
<dbReference type="GO" id="GO:0007234">
    <property type="term" value="P:osmosensory signaling via phosphorelay pathway"/>
    <property type="evidence" value="ECO:0007669"/>
    <property type="project" value="TreeGrafter"/>
</dbReference>
<dbReference type="SMART" id="SM00387">
    <property type="entry name" value="HATPase_c"/>
    <property type="match status" value="1"/>
</dbReference>
<dbReference type="PANTHER" id="PTHR42878:SF15">
    <property type="entry name" value="BACTERIOPHYTOCHROME"/>
    <property type="match status" value="1"/>
</dbReference>
<reference evidence="10" key="1">
    <citation type="journal article" date="2020" name="mSystems">
        <title>Genome- and Community-Level Interaction Insights into Carbon Utilization and Element Cycling Functions of Hydrothermarchaeota in Hydrothermal Sediment.</title>
        <authorList>
            <person name="Zhou Z."/>
            <person name="Liu Y."/>
            <person name="Xu W."/>
            <person name="Pan J."/>
            <person name="Luo Z.H."/>
            <person name="Li M."/>
        </authorList>
    </citation>
    <scope>NUCLEOTIDE SEQUENCE [LARGE SCALE GENOMIC DNA]</scope>
    <source>
        <strain evidence="10">SpSt-349</strain>
    </source>
</reference>
<evidence type="ECO:0000256" key="5">
    <source>
        <dbReference type="ARBA" id="ARBA00022777"/>
    </source>
</evidence>
<dbReference type="Pfam" id="PF11845">
    <property type="entry name" value="Tll0287-like"/>
    <property type="match status" value="1"/>
</dbReference>
<evidence type="ECO:0000259" key="8">
    <source>
        <dbReference type="PROSITE" id="PS50109"/>
    </source>
</evidence>
<dbReference type="InterPro" id="IPR021796">
    <property type="entry name" value="Tll0287-like_dom"/>
</dbReference>
<dbReference type="InterPro" id="IPR035965">
    <property type="entry name" value="PAS-like_dom_sf"/>
</dbReference>
<dbReference type="PROSITE" id="PS50109">
    <property type="entry name" value="HIS_KIN"/>
    <property type="match status" value="1"/>
</dbReference>
<keyword evidence="7" id="KW-0472">Membrane</keyword>
<keyword evidence="5" id="KW-0418">Kinase</keyword>
<dbReference type="InterPro" id="IPR003661">
    <property type="entry name" value="HisK_dim/P_dom"/>
</dbReference>
<gene>
    <name evidence="10" type="ORF">ENQ87_14580</name>
</gene>
<keyword evidence="7" id="KW-1133">Transmembrane helix</keyword>
<evidence type="ECO:0000259" key="9">
    <source>
        <dbReference type="PROSITE" id="PS50113"/>
    </source>
</evidence>
<dbReference type="InterPro" id="IPR005467">
    <property type="entry name" value="His_kinase_dom"/>
</dbReference>
<dbReference type="AlphaFoldDB" id="A0A831UEU3"/>
<keyword evidence="4" id="KW-0808">Transferase</keyword>
<dbReference type="EMBL" id="DSOV01000068">
    <property type="protein sequence ID" value="HEN43566.1"/>
    <property type="molecule type" value="Genomic_DNA"/>
</dbReference>
<feature type="transmembrane region" description="Helical" evidence="7">
    <location>
        <begin position="17"/>
        <end position="38"/>
    </location>
</feature>
<organism evidence="10">
    <name type="scientific">Geobacter metallireducens</name>
    <dbReference type="NCBI Taxonomy" id="28232"/>
    <lineage>
        <taxon>Bacteria</taxon>
        <taxon>Pseudomonadati</taxon>
        <taxon>Thermodesulfobacteriota</taxon>
        <taxon>Desulfuromonadia</taxon>
        <taxon>Geobacterales</taxon>
        <taxon>Geobacteraceae</taxon>
        <taxon>Geobacter</taxon>
    </lineage>
</organism>
<comment type="catalytic activity">
    <reaction evidence="1">
        <text>ATP + protein L-histidine = ADP + protein N-phospho-L-histidine.</text>
        <dbReference type="EC" id="2.7.13.3"/>
    </reaction>
</comment>
<evidence type="ECO:0000256" key="3">
    <source>
        <dbReference type="ARBA" id="ARBA00022553"/>
    </source>
</evidence>
<dbReference type="InterPro" id="IPR013656">
    <property type="entry name" value="PAS_4"/>
</dbReference>
<feature type="coiled-coil region" evidence="6">
    <location>
        <begin position="259"/>
        <end position="297"/>
    </location>
</feature>
<dbReference type="InterPro" id="IPR004358">
    <property type="entry name" value="Sig_transdc_His_kin-like_C"/>
</dbReference>
<keyword evidence="7" id="KW-0812">Transmembrane</keyword>
<dbReference type="GO" id="GO:0000156">
    <property type="term" value="F:phosphorelay response regulator activity"/>
    <property type="evidence" value="ECO:0007669"/>
    <property type="project" value="TreeGrafter"/>
</dbReference>
<dbReference type="Gene3D" id="1.10.287.130">
    <property type="match status" value="1"/>
</dbReference>
<dbReference type="Pfam" id="PF00512">
    <property type="entry name" value="HisKA"/>
    <property type="match status" value="1"/>
</dbReference>
<dbReference type="PROSITE" id="PS50113">
    <property type="entry name" value="PAC"/>
    <property type="match status" value="1"/>
</dbReference>